<dbReference type="EMBL" id="MFEC01000017">
    <property type="protein sequence ID" value="OGE71186.1"/>
    <property type="molecule type" value="Genomic_DNA"/>
</dbReference>
<protein>
    <recommendedName>
        <fullName evidence="6 7">Methionine aminopeptidase</fullName>
        <shortName evidence="6">MAP</shortName>
        <shortName evidence="6">MetAP</shortName>
        <ecNumber evidence="6 7">3.4.11.18</ecNumber>
    </recommendedName>
    <alternativeName>
        <fullName evidence="6">Peptidase M</fullName>
    </alternativeName>
</protein>
<comment type="cofactor">
    <cofactor evidence="6">
        <name>Co(2+)</name>
        <dbReference type="ChEBI" id="CHEBI:48828"/>
    </cofactor>
    <cofactor evidence="6">
        <name>Zn(2+)</name>
        <dbReference type="ChEBI" id="CHEBI:29105"/>
    </cofactor>
    <cofactor evidence="6">
        <name>Mn(2+)</name>
        <dbReference type="ChEBI" id="CHEBI:29035"/>
    </cofactor>
    <cofactor evidence="6">
        <name>Fe(2+)</name>
        <dbReference type="ChEBI" id="CHEBI:29033"/>
    </cofactor>
    <text evidence="6">Binds 2 divalent metal cations per subunit. Has a high-affinity and a low affinity metal-binding site. The true nature of the physiological cofactor is under debate. The enzyme is active with cobalt, zinc, manganese or divalent iron ions. Most likely, methionine aminopeptidases function as mononuclear Fe(2+)-metalloproteases under physiological conditions, and the catalytically relevant metal-binding site has been assigned to the histidine-containing high-affinity site.</text>
</comment>
<feature type="binding site" evidence="6">
    <location>
        <position position="242"/>
    </location>
    <ligand>
        <name>a divalent metal cation</name>
        <dbReference type="ChEBI" id="CHEBI:60240"/>
        <label>2</label>
        <note>catalytic</note>
    </ligand>
</feature>
<evidence type="ECO:0000256" key="6">
    <source>
        <dbReference type="HAMAP-Rule" id="MF_01974"/>
    </source>
</evidence>
<dbReference type="GO" id="GO:0004239">
    <property type="term" value="F:initiator methionyl aminopeptidase activity"/>
    <property type="evidence" value="ECO:0007669"/>
    <property type="project" value="UniProtKB-UniRule"/>
</dbReference>
<dbReference type="Proteomes" id="UP000177135">
    <property type="component" value="Unassembled WGS sequence"/>
</dbReference>
<comment type="function">
    <text evidence="1 6">Removes the N-terminal methionine from nascent proteins. The N-terminal methionine is often cleaved when the second residue in the primary sequence is small and uncharged (Met-Ala-, Cys, Gly, Pro, Ser, Thr, or Val). Requires deformylation of the N(alpha)-formylated initiator methionine before it can be hydrolyzed.</text>
</comment>
<reference evidence="9 10" key="1">
    <citation type="journal article" date="2016" name="Nat. Commun.">
        <title>Thousands of microbial genomes shed light on interconnected biogeochemical processes in an aquifer system.</title>
        <authorList>
            <person name="Anantharaman K."/>
            <person name="Brown C.T."/>
            <person name="Hug L.A."/>
            <person name="Sharon I."/>
            <person name="Castelle C.J."/>
            <person name="Probst A.J."/>
            <person name="Thomas B.C."/>
            <person name="Singh A."/>
            <person name="Wilkins M.J."/>
            <person name="Karaoz U."/>
            <person name="Brodie E.L."/>
            <person name="Williams K.H."/>
            <person name="Hubbard S.S."/>
            <person name="Banfield J.F."/>
        </authorList>
    </citation>
    <scope>NUCLEOTIDE SEQUENCE [LARGE SCALE GENOMIC DNA]</scope>
</reference>
<keyword evidence="5 6" id="KW-0378">Hydrolase</keyword>
<feature type="binding site" evidence="6">
    <location>
        <position position="109"/>
    </location>
    <ligand>
        <name>a divalent metal cation</name>
        <dbReference type="ChEBI" id="CHEBI:60240"/>
        <label>2</label>
        <note>catalytic</note>
    </ligand>
</feature>
<feature type="binding site" evidence="6">
    <location>
        <position position="242"/>
    </location>
    <ligand>
        <name>a divalent metal cation</name>
        <dbReference type="ChEBI" id="CHEBI:60240"/>
        <label>1</label>
    </ligand>
</feature>
<evidence type="ECO:0000256" key="5">
    <source>
        <dbReference type="ARBA" id="ARBA00022801"/>
    </source>
</evidence>
<dbReference type="Pfam" id="PF00557">
    <property type="entry name" value="Peptidase_M24"/>
    <property type="match status" value="1"/>
</dbReference>
<evidence type="ECO:0000313" key="10">
    <source>
        <dbReference type="Proteomes" id="UP000177135"/>
    </source>
</evidence>
<dbReference type="SUPFAM" id="SSF55920">
    <property type="entry name" value="Creatinase/aminopeptidase"/>
    <property type="match status" value="1"/>
</dbReference>
<keyword evidence="3 6" id="KW-0645">Protease</keyword>
<dbReference type="InterPro" id="IPR000994">
    <property type="entry name" value="Pept_M24"/>
</dbReference>
<keyword evidence="2 6" id="KW-0031">Aminopeptidase</keyword>
<evidence type="ECO:0000256" key="1">
    <source>
        <dbReference type="ARBA" id="ARBA00002521"/>
    </source>
</evidence>
<feature type="binding site" evidence="6">
    <location>
        <position position="178"/>
    </location>
    <ligand>
        <name>a divalent metal cation</name>
        <dbReference type="ChEBI" id="CHEBI:60240"/>
        <label>2</label>
        <note>catalytic</note>
    </ligand>
</feature>
<dbReference type="GO" id="GO:0005829">
    <property type="term" value="C:cytosol"/>
    <property type="evidence" value="ECO:0007669"/>
    <property type="project" value="TreeGrafter"/>
</dbReference>
<evidence type="ECO:0000256" key="3">
    <source>
        <dbReference type="ARBA" id="ARBA00022670"/>
    </source>
</evidence>
<evidence type="ECO:0000256" key="2">
    <source>
        <dbReference type="ARBA" id="ARBA00022438"/>
    </source>
</evidence>
<comment type="similarity">
    <text evidence="6">Belongs to the peptidase M24A family. Methionine aminopeptidase type 1 subfamily.</text>
</comment>
<proteinExistence type="inferred from homology"/>
<organism evidence="9 10">
    <name type="scientific">Candidatus Daviesbacteria bacterium RIFOXYD1_FULL_41_10</name>
    <dbReference type="NCBI Taxonomy" id="1797801"/>
    <lineage>
        <taxon>Bacteria</taxon>
        <taxon>Candidatus Daviesiibacteriota</taxon>
    </lineage>
</organism>
<dbReference type="HAMAP" id="MF_01974">
    <property type="entry name" value="MetAP_1"/>
    <property type="match status" value="1"/>
</dbReference>
<evidence type="ECO:0000256" key="4">
    <source>
        <dbReference type="ARBA" id="ARBA00022723"/>
    </source>
</evidence>
<dbReference type="GO" id="GO:0046872">
    <property type="term" value="F:metal ion binding"/>
    <property type="evidence" value="ECO:0007669"/>
    <property type="project" value="UniProtKB-UniRule"/>
</dbReference>
<feature type="binding site" evidence="6">
    <location>
        <position position="98"/>
    </location>
    <ligand>
        <name>a divalent metal cation</name>
        <dbReference type="ChEBI" id="CHEBI:60240"/>
        <label>1</label>
    </ligand>
</feature>
<dbReference type="GO" id="GO:0006508">
    <property type="term" value="P:proteolysis"/>
    <property type="evidence" value="ECO:0007669"/>
    <property type="project" value="UniProtKB-KW"/>
</dbReference>
<evidence type="ECO:0000256" key="7">
    <source>
        <dbReference type="RuleBase" id="RU003653"/>
    </source>
</evidence>
<comment type="caution">
    <text evidence="9">The sequence shown here is derived from an EMBL/GenBank/DDBJ whole genome shotgun (WGS) entry which is preliminary data.</text>
</comment>
<accession>A0A1F5N0M3</accession>
<dbReference type="GO" id="GO:0070006">
    <property type="term" value="F:metalloaminopeptidase activity"/>
    <property type="evidence" value="ECO:0007669"/>
    <property type="project" value="UniProtKB-UniRule"/>
</dbReference>
<dbReference type="PANTHER" id="PTHR43330:SF27">
    <property type="entry name" value="METHIONINE AMINOPEPTIDASE"/>
    <property type="match status" value="1"/>
</dbReference>
<dbReference type="AlphaFoldDB" id="A0A1F5N0M3"/>
<dbReference type="InterPro" id="IPR002467">
    <property type="entry name" value="Pept_M24A_MAP1"/>
</dbReference>
<keyword evidence="4 6" id="KW-0479">Metal-binding</keyword>
<feature type="binding site" evidence="6">
    <location>
        <position position="211"/>
    </location>
    <ligand>
        <name>a divalent metal cation</name>
        <dbReference type="ChEBI" id="CHEBI:60240"/>
        <label>2</label>
        <note>catalytic</note>
    </ligand>
</feature>
<dbReference type="PANTHER" id="PTHR43330">
    <property type="entry name" value="METHIONINE AMINOPEPTIDASE"/>
    <property type="match status" value="1"/>
</dbReference>
<feature type="binding site" evidence="6">
    <location>
        <position position="109"/>
    </location>
    <ligand>
        <name>a divalent metal cation</name>
        <dbReference type="ChEBI" id="CHEBI:60240"/>
        <label>1</label>
    </ligand>
</feature>
<dbReference type="PRINTS" id="PR00599">
    <property type="entry name" value="MAPEPTIDASE"/>
</dbReference>
<dbReference type="Gene3D" id="3.90.230.10">
    <property type="entry name" value="Creatinase/methionine aminopeptidase superfamily"/>
    <property type="match status" value="1"/>
</dbReference>
<feature type="binding site" evidence="6">
    <location>
        <position position="81"/>
    </location>
    <ligand>
        <name>substrate</name>
    </ligand>
</feature>
<evidence type="ECO:0000313" key="9">
    <source>
        <dbReference type="EMBL" id="OGE71186.1"/>
    </source>
</evidence>
<sequence length="259" mass="27860">MNTKKVAVRDEEELKLMRKSGRITTSALKKAMESAKPGVSLLELEEIAGSEIKKLGGEASFKTVLGWSWATCLTINEEVVHGIPRDIKLQDGDILGIDVGAIYKGWCTDAAWTILVQSEKCKVKSQGEKEKFLEAGEETLWRAVEKAKDGGHVGDISEAIQTGIEGAGYSVVKAYAGHGVGRKPHEEPTIETYGKAGNGLKLELGQTLAIEVIYAEGQGEVVVESDGWTASTRDGSLAGLFEMTVIVGQKKGEVITRLV</sequence>
<dbReference type="InterPro" id="IPR001714">
    <property type="entry name" value="Pept_M24_MAP"/>
</dbReference>
<dbReference type="EC" id="3.4.11.18" evidence="6 7"/>
<feature type="binding site" evidence="6">
    <location>
        <position position="185"/>
    </location>
    <ligand>
        <name>substrate</name>
    </ligand>
</feature>
<gene>
    <name evidence="6" type="primary">map</name>
    <name evidence="9" type="ORF">A2617_03680</name>
</gene>
<comment type="catalytic activity">
    <reaction evidence="6 7">
        <text>Release of N-terminal amino acids, preferentially methionine, from peptides and arylamides.</text>
        <dbReference type="EC" id="3.4.11.18"/>
    </reaction>
</comment>
<dbReference type="InterPro" id="IPR036005">
    <property type="entry name" value="Creatinase/aminopeptidase-like"/>
</dbReference>
<evidence type="ECO:0000259" key="8">
    <source>
        <dbReference type="Pfam" id="PF00557"/>
    </source>
</evidence>
<feature type="domain" description="Peptidase M24" evidence="8">
    <location>
        <begin position="16"/>
        <end position="225"/>
    </location>
</feature>
<comment type="subunit">
    <text evidence="6">Monomer.</text>
</comment>
<name>A0A1F5N0M3_9BACT</name>
<dbReference type="NCBIfam" id="TIGR00500">
    <property type="entry name" value="met_pdase_I"/>
    <property type="match status" value="1"/>
</dbReference>